<feature type="transmembrane region" description="Helical" evidence="7">
    <location>
        <begin position="795"/>
        <end position="814"/>
    </location>
</feature>
<feature type="transmembrane region" description="Helical" evidence="7">
    <location>
        <begin position="590"/>
        <end position="608"/>
    </location>
</feature>
<dbReference type="GO" id="GO:0005886">
    <property type="term" value="C:plasma membrane"/>
    <property type="evidence" value="ECO:0007669"/>
    <property type="project" value="TreeGrafter"/>
</dbReference>
<gene>
    <name evidence="10" type="ORF">CYY_005576</name>
</gene>
<dbReference type="InterPro" id="IPR004331">
    <property type="entry name" value="SPX_dom"/>
</dbReference>
<protein>
    <recommendedName>
        <fullName evidence="12">SPX domain-containing protein</fullName>
    </recommendedName>
</protein>
<dbReference type="Proteomes" id="UP000695562">
    <property type="component" value="Unassembled WGS sequence"/>
</dbReference>
<dbReference type="AlphaFoldDB" id="A0A8J4PTD6"/>
<feature type="transmembrane region" description="Helical" evidence="7">
    <location>
        <begin position="557"/>
        <end position="578"/>
    </location>
</feature>
<evidence type="ECO:0000313" key="10">
    <source>
        <dbReference type="EMBL" id="KAF2073107.1"/>
    </source>
</evidence>
<organism evidence="10 11">
    <name type="scientific">Polysphondylium violaceum</name>
    <dbReference type="NCBI Taxonomy" id="133409"/>
    <lineage>
        <taxon>Eukaryota</taxon>
        <taxon>Amoebozoa</taxon>
        <taxon>Evosea</taxon>
        <taxon>Eumycetozoa</taxon>
        <taxon>Dictyostelia</taxon>
        <taxon>Dictyosteliales</taxon>
        <taxon>Dictyosteliaceae</taxon>
        <taxon>Polysphondylium</taxon>
    </lineage>
</organism>
<dbReference type="PANTHER" id="PTHR10783:SF103">
    <property type="entry name" value="SOLUTE CARRIER FAMILY 53 MEMBER 1"/>
    <property type="match status" value="1"/>
</dbReference>
<reference evidence="10" key="1">
    <citation type="submission" date="2020-01" db="EMBL/GenBank/DDBJ databases">
        <title>Development of genomics and gene disruption for Polysphondylium violaceum indicates a role for the polyketide synthase stlB in stalk morphogenesis.</title>
        <authorList>
            <person name="Narita B."/>
            <person name="Kawabe Y."/>
            <person name="Kin K."/>
            <person name="Saito T."/>
            <person name="Gibbs R."/>
            <person name="Kuspa A."/>
            <person name="Muzny D."/>
            <person name="Queller D."/>
            <person name="Richards S."/>
            <person name="Strassman J."/>
            <person name="Sucgang R."/>
            <person name="Worley K."/>
            <person name="Schaap P."/>
        </authorList>
    </citation>
    <scope>NUCLEOTIDE SEQUENCE</scope>
    <source>
        <strain evidence="10">QSvi11</strain>
    </source>
</reference>
<dbReference type="Pfam" id="PF03124">
    <property type="entry name" value="EXS"/>
    <property type="match status" value="1"/>
</dbReference>
<feature type="transmembrane region" description="Helical" evidence="7">
    <location>
        <begin position="475"/>
        <end position="495"/>
    </location>
</feature>
<dbReference type="GO" id="GO:0006817">
    <property type="term" value="P:phosphate ion transport"/>
    <property type="evidence" value="ECO:0007669"/>
    <property type="project" value="TreeGrafter"/>
</dbReference>
<keyword evidence="11" id="KW-1185">Reference proteome</keyword>
<sequence length="876" mass="101544">MKFGKYLESQTVPEWSGKYVNYKGIRKSLKTFKSEIEALNIHIRQHGTHPTAAGPTSGGSVNEHFGGILKGGLFMLSASRGGGGVTPAAIELENVGGIQESMDQLKQIQDRLIQVFLDEVARINDFFMEREKEAQDKFEKLKIQVPLYLKAKHKKLLEERENEADDEINMGETFQNDHPNVDLYQPPKPTAEEEHKMIMDLLSLSSKKKEMKLKRQMKFHEDDDQDDDDDKRPLNLTLQLNGIGNGGSRAGSDNASPIDIQIEPKSDDDDEEIEMATVYTFDELMSQQAAAAAAASVDQAANDHSSLGKNQAILDQIKNTFKSSNPESSYIFIKNRLKQLRNQISETGNGLLEPIEKKAKQIMHKGKQKSDESLLKEAFREYYHFLVILKNYQVLNFTAFVKILKKAEKNTGLALNKYIMPVIETMQFKSSKKVEVLTGLIEKYHSELFNKGKVRDSRKQLRNSEKPVNPTTSTFFTGVCTGWSTAIVILIYYFIYTGEYDDFSRFNAVYNMYSALGLMLLWAFVFGIDVFIWTKFDVHYSFIFELGSKSKFTYHKIFQAVTLLWVLWITSIGIYMWVSVDTFPFPFVPAEWNPLLLLAVYMCILLYPKDAFQLSNRKWFLNTIFRVVTAPLKSVKFKDFFMGDQLSSLVLMMVQFSSIICFYSVDVWRDVEDSTCSAKARYINPFISGLPAWWRFIQCLRRYYDSKDFVHLRNALKYFLSIMTVFFSAMDSFYSEDGWESSWRIIWLLVAMSNSLYSYWWDIFMDWSILVRSKSNPYNPLKWTLRKKKMYSPQFVYYIAIISNLGFRLTWTLTKSLPQLTKILPSYKLIVIIGIVEIMRRGQWNLYRLENEHLNNCGKFRVTREIPLPYDVQEDE</sequence>
<evidence type="ECO:0000256" key="7">
    <source>
        <dbReference type="SAM" id="Phobius"/>
    </source>
</evidence>
<accession>A0A8J4PTD6</accession>
<feature type="domain" description="SPX" evidence="9">
    <location>
        <begin position="1"/>
        <end position="421"/>
    </location>
</feature>
<evidence type="ECO:0000256" key="4">
    <source>
        <dbReference type="ARBA" id="ARBA00022989"/>
    </source>
</evidence>
<evidence type="ECO:0000256" key="6">
    <source>
        <dbReference type="SAM" id="MobiDB-lite"/>
    </source>
</evidence>
<comment type="subcellular location">
    <subcellularLocation>
        <location evidence="1">Membrane</location>
        <topology evidence="1">Multi-pass membrane protein</topology>
    </subcellularLocation>
</comment>
<keyword evidence="3 7" id="KW-0812">Transmembrane</keyword>
<dbReference type="PROSITE" id="PS51382">
    <property type="entry name" value="SPX"/>
    <property type="match status" value="1"/>
</dbReference>
<evidence type="ECO:0000259" key="8">
    <source>
        <dbReference type="PROSITE" id="PS51380"/>
    </source>
</evidence>
<evidence type="ECO:0000313" key="11">
    <source>
        <dbReference type="Proteomes" id="UP000695562"/>
    </source>
</evidence>
<dbReference type="GO" id="GO:0005794">
    <property type="term" value="C:Golgi apparatus"/>
    <property type="evidence" value="ECO:0007669"/>
    <property type="project" value="TreeGrafter"/>
</dbReference>
<evidence type="ECO:0000259" key="9">
    <source>
        <dbReference type="PROSITE" id="PS51382"/>
    </source>
</evidence>
<dbReference type="PANTHER" id="PTHR10783">
    <property type="entry name" value="XENOTROPIC AND POLYTROPIC RETROVIRUS RECEPTOR 1-RELATED"/>
    <property type="match status" value="1"/>
</dbReference>
<evidence type="ECO:0000256" key="5">
    <source>
        <dbReference type="ARBA" id="ARBA00023136"/>
    </source>
</evidence>
<dbReference type="OrthoDB" id="9970435at2759"/>
<comment type="caution">
    <text evidence="10">The sequence shown here is derived from an EMBL/GenBank/DDBJ whole genome shotgun (WGS) entry which is preliminary data.</text>
</comment>
<dbReference type="InterPro" id="IPR004342">
    <property type="entry name" value="EXS_C"/>
</dbReference>
<evidence type="ECO:0000256" key="2">
    <source>
        <dbReference type="ARBA" id="ARBA00009665"/>
    </source>
</evidence>
<feature type="transmembrane region" description="Helical" evidence="7">
    <location>
        <begin position="646"/>
        <end position="665"/>
    </location>
</feature>
<evidence type="ECO:0000256" key="1">
    <source>
        <dbReference type="ARBA" id="ARBA00004141"/>
    </source>
</evidence>
<dbReference type="EMBL" id="AJWJ01000226">
    <property type="protein sequence ID" value="KAF2073107.1"/>
    <property type="molecule type" value="Genomic_DNA"/>
</dbReference>
<dbReference type="PROSITE" id="PS51380">
    <property type="entry name" value="EXS"/>
    <property type="match status" value="1"/>
</dbReference>
<dbReference type="Pfam" id="PF03105">
    <property type="entry name" value="SPX"/>
    <property type="match status" value="1"/>
</dbReference>
<keyword evidence="4 7" id="KW-1133">Transmembrane helix</keyword>
<feature type="transmembrane region" description="Helical" evidence="7">
    <location>
        <begin position="515"/>
        <end position="536"/>
    </location>
</feature>
<evidence type="ECO:0000256" key="3">
    <source>
        <dbReference type="ARBA" id="ARBA00022692"/>
    </source>
</evidence>
<feature type="transmembrane region" description="Helical" evidence="7">
    <location>
        <begin position="685"/>
        <end position="704"/>
    </location>
</feature>
<feature type="transmembrane region" description="Helical" evidence="7">
    <location>
        <begin position="745"/>
        <end position="764"/>
    </location>
</feature>
<dbReference type="GO" id="GO:0000822">
    <property type="term" value="F:inositol hexakisphosphate binding"/>
    <property type="evidence" value="ECO:0007669"/>
    <property type="project" value="TreeGrafter"/>
</dbReference>
<comment type="similarity">
    <text evidence="2">Belongs to the SYG1 (TC 2.A.94) family.</text>
</comment>
<feature type="region of interest" description="Disordered" evidence="6">
    <location>
        <begin position="213"/>
        <end position="234"/>
    </location>
</feature>
<feature type="transmembrane region" description="Helical" evidence="7">
    <location>
        <begin position="716"/>
        <end position="733"/>
    </location>
</feature>
<keyword evidence="5 7" id="KW-0472">Membrane</keyword>
<evidence type="ECO:0008006" key="12">
    <source>
        <dbReference type="Google" id="ProtNLM"/>
    </source>
</evidence>
<feature type="domain" description="EXS" evidence="8">
    <location>
        <begin position="675"/>
        <end position="876"/>
    </location>
</feature>
<dbReference type="GO" id="GO:0016036">
    <property type="term" value="P:cellular response to phosphate starvation"/>
    <property type="evidence" value="ECO:0007669"/>
    <property type="project" value="TreeGrafter"/>
</dbReference>
<name>A0A8J4PTD6_9MYCE</name>
<proteinExistence type="inferred from homology"/>